<keyword evidence="3" id="KW-1185">Reference proteome</keyword>
<dbReference type="AlphaFoldDB" id="A0A4Y9XY89"/>
<evidence type="ECO:0000313" key="2">
    <source>
        <dbReference type="EMBL" id="TFY54121.1"/>
    </source>
</evidence>
<sequence length="129" mass="14330">MPRSDVLAAACQAESQVRSAFAIRDDEAWHVSCEEIHQWHLAVMARGHQGYGLRPEPIPGHYDYRDPGEGSDKENEHPSKRPRMVSGPSSGPEQISEEDDRSEDSERVSNIGHTGEAFSRASDAFLSQL</sequence>
<name>A0A4Y9XY89_9AGAM</name>
<feature type="compositionally biased region" description="Basic and acidic residues" evidence="1">
    <location>
        <begin position="62"/>
        <end position="79"/>
    </location>
</feature>
<accession>A0A4Y9XY89</accession>
<comment type="caution">
    <text evidence="2">The sequence shown here is derived from an EMBL/GenBank/DDBJ whole genome shotgun (WGS) entry which is preliminary data.</text>
</comment>
<dbReference type="Proteomes" id="UP000298327">
    <property type="component" value="Unassembled WGS sequence"/>
</dbReference>
<dbReference type="EMBL" id="SEOQ01001064">
    <property type="protein sequence ID" value="TFY54121.1"/>
    <property type="molecule type" value="Genomic_DNA"/>
</dbReference>
<protein>
    <submittedName>
        <fullName evidence="2">Uncharacterized protein</fullName>
    </submittedName>
</protein>
<organism evidence="2 3">
    <name type="scientific">Dentipellis fragilis</name>
    <dbReference type="NCBI Taxonomy" id="205917"/>
    <lineage>
        <taxon>Eukaryota</taxon>
        <taxon>Fungi</taxon>
        <taxon>Dikarya</taxon>
        <taxon>Basidiomycota</taxon>
        <taxon>Agaricomycotina</taxon>
        <taxon>Agaricomycetes</taxon>
        <taxon>Russulales</taxon>
        <taxon>Hericiaceae</taxon>
        <taxon>Dentipellis</taxon>
    </lineage>
</organism>
<evidence type="ECO:0000313" key="3">
    <source>
        <dbReference type="Proteomes" id="UP000298327"/>
    </source>
</evidence>
<proteinExistence type="predicted"/>
<feature type="region of interest" description="Disordered" evidence="1">
    <location>
        <begin position="50"/>
        <end position="129"/>
    </location>
</feature>
<evidence type="ECO:0000256" key="1">
    <source>
        <dbReference type="SAM" id="MobiDB-lite"/>
    </source>
</evidence>
<reference evidence="2 3" key="1">
    <citation type="submission" date="2019-02" db="EMBL/GenBank/DDBJ databases">
        <title>Genome sequencing of the rare red list fungi Dentipellis fragilis.</title>
        <authorList>
            <person name="Buettner E."/>
            <person name="Kellner H."/>
        </authorList>
    </citation>
    <scope>NUCLEOTIDE SEQUENCE [LARGE SCALE GENOMIC DNA]</scope>
    <source>
        <strain evidence="2 3">DSM 105465</strain>
    </source>
</reference>
<gene>
    <name evidence="2" type="ORF">EVG20_g9838</name>
</gene>